<dbReference type="RefSeq" id="WP_067856863.1">
    <property type="nucleotide sequence ID" value="NZ_LGTW01000027.1"/>
</dbReference>
<evidence type="ECO:0000256" key="1">
    <source>
        <dbReference type="ARBA" id="ARBA00022849"/>
    </source>
</evidence>
<dbReference type="AlphaFoldDB" id="A0A132PEQ7"/>
<dbReference type="PANTHER" id="PTHR43428">
    <property type="entry name" value="ARSENATE REDUCTASE"/>
    <property type="match status" value="1"/>
</dbReference>
<feature type="domain" description="Phosphotyrosine protein phosphatase I" evidence="2">
    <location>
        <begin position="4"/>
        <end position="132"/>
    </location>
</feature>
<dbReference type="EMBL" id="LGTW01000027">
    <property type="protein sequence ID" value="KWX20472.1"/>
    <property type="molecule type" value="Genomic_DNA"/>
</dbReference>
<evidence type="ECO:0000313" key="3">
    <source>
        <dbReference type="EMBL" id="KWX20472.1"/>
    </source>
</evidence>
<reference evidence="3 4" key="1">
    <citation type="submission" date="2015-07" db="EMBL/GenBank/DDBJ databases">
        <title>A draft genome sequence of Mycobacterium wolinskyi.</title>
        <authorList>
            <person name="de Man T.J."/>
            <person name="Perry K.A."/>
            <person name="Coulliette A.D."/>
            <person name="Jensen B."/>
            <person name="Toney N.C."/>
            <person name="Limbago B.M."/>
            <person name="Noble-Wang J."/>
        </authorList>
    </citation>
    <scope>NUCLEOTIDE SEQUENCE [LARGE SCALE GENOMIC DNA]</scope>
    <source>
        <strain evidence="3 4">CDC_01</strain>
    </source>
</reference>
<dbReference type="PANTHER" id="PTHR43428:SF1">
    <property type="entry name" value="ARSENATE REDUCTASE"/>
    <property type="match status" value="1"/>
</dbReference>
<dbReference type="STRING" id="59750.AWC31_00660"/>
<dbReference type="PATRIC" id="fig|59750.3.peg.3963"/>
<evidence type="ECO:0000259" key="2">
    <source>
        <dbReference type="SMART" id="SM00226"/>
    </source>
</evidence>
<dbReference type="Proteomes" id="UP000070612">
    <property type="component" value="Unassembled WGS sequence"/>
</dbReference>
<keyword evidence="1" id="KW-0059">Arsenical resistance</keyword>
<dbReference type="InterPro" id="IPR023485">
    <property type="entry name" value="Ptyr_pPase"/>
</dbReference>
<dbReference type="Gene3D" id="3.40.50.2300">
    <property type="match status" value="1"/>
</dbReference>
<dbReference type="Pfam" id="PF01451">
    <property type="entry name" value="LMWPc"/>
    <property type="match status" value="1"/>
</dbReference>
<accession>A0A132PEQ7</accession>
<keyword evidence="4" id="KW-1185">Reference proteome</keyword>
<organism evidence="3 4">
    <name type="scientific">Mycolicibacterium wolinskyi</name>
    <dbReference type="NCBI Taxonomy" id="59750"/>
    <lineage>
        <taxon>Bacteria</taxon>
        <taxon>Bacillati</taxon>
        <taxon>Actinomycetota</taxon>
        <taxon>Actinomycetes</taxon>
        <taxon>Mycobacteriales</taxon>
        <taxon>Mycobacteriaceae</taxon>
        <taxon>Mycolicibacterium</taxon>
    </lineage>
</organism>
<comment type="caution">
    <text evidence="3">The sequence shown here is derived from an EMBL/GenBank/DDBJ whole genome shotgun (WGS) entry which is preliminary data.</text>
</comment>
<dbReference type="SMART" id="SM00226">
    <property type="entry name" value="LMWPc"/>
    <property type="match status" value="1"/>
</dbReference>
<name>A0A132PEQ7_9MYCO</name>
<sequence>MADTSVLFVCVSNAGKSVMAAGLMRHLSAPNIHIASAGTHAKTAVNTLSAQVLAEVGVDISGHQPTQLTDQMIDDADLVIIVGSQAHLADHPGTRIQRWDTDEPSLRGIDGIQRMRIIRDDINTRVQALADELSSQSS</sequence>
<dbReference type="GO" id="GO:0046685">
    <property type="term" value="P:response to arsenic-containing substance"/>
    <property type="evidence" value="ECO:0007669"/>
    <property type="project" value="UniProtKB-KW"/>
</dbReference>
<dbReference type="InterPro" id="IPR036196">
    <property type="entry name" value="Ptyr_pPase_sf"/>
</dbReference>
<gene>
    <name evidence="3" type="ORF">AFM11_30325</name>
</gene>
<evidence type="ECO:0000313" key="4">
    <source>
        <dbReference type="Proteomes" id="UP000070612"/>
    </source>
</evidence>
<proteinExistence type="predicted"/>
<protein>
    <submittedName>
        <fullName evidence="3">Protein tyrosine phosphatase</fullName>
    </submittedName>
</protein>
<dbReference type="SUPFAM" id="SSF52788">
    <property type="entry name" value="Phosphotyrosine protein phosphatases I"/>
    <property type="match status" value="1"/>
</dbReference>